<evidence type="ECO:0000256" key="3">
    <source>
        <dbReference type="ARBA" id="ARBA00022448"/>
    </source>
</evidence>
<dbReference type="InterPro" id="IPR026593">
    <property type="entry name" value="SecY"/>
</dbReference>
<keyword evidence="10" id="KW-1003">Cell membrane</keyword>
<feature type="transmembrane region" description="Helical" evidence="10">
    <location>
        <begin position="145"/>
        <end position="169"/>
    </location>
</feature>
<comment type="similarity">
    <text evidence="2 10 13">Belongs to the SecY/SEC61-alpha family.</text>
</comment>
<comment type="caution">
    <text evidence="10">Lacks conserved residue(s) required for the propagation of feature annotation.</text>
</comment>
<name>A0A923IDU0_9FIRM</name>
<dbReference type="Gene3D" id="1.10.3370.10">
    <property type="entry name" value="SecY subunit domain"/>
    <property type="match status" value="1"/>
</dbReference>
<proteinExistence type="inferred from homology"/>
<feature type="transmembrane region" description="Helical" evidence="10">
    <location>
        <begin position="239"/>
        <end position="261"/>
    </location>
</feature>
<dbReference type="FunFam" id="1.10.3370.10:FF:000001">
    <property type="entry name" value="Preprotein translocase subunit SecY"/>
    <property type="match status" value="1"/>
</dbReference>
<comment type="subcellular location">
    <subcellularLocation>
        <location evidence="10">Cell membrane</location>
        <topology evidence="10">Multi-pass membrane protein</topology>
    </subcellularLocation>
    <subcellularLocation>
        <location evidence="1 12">Membrane</location>
        <topology evidence="1 12">Multi-pass membrane protein</topology>
    </subcellularLocation>
</comment>
<feature type="transmembrane region" description="Helical" evidence="10">
    <location>
        <begin position="299"/>
        <end position="319"/>
    </location>
</feature>
<keyword evidence="8 10" id="KW-0472">Membrane</keyword>
<accession>A0A923IDU0</accession>
<evidence type="ECO:0000256" key="4">
    <source>
        <dbReference type="ARBA" id="ARBA00022692"/>
    </source>
</evidence>
<comment type="function">
    <text evidence="10 11">The central subunit of the protein translocation channel SecYEG. Consists of two halves formed by TMs 1-5 and 6-10. These two domains form a lateral gate at the front which open onto the bilayer between TMs 2 and 7, and are clamped together by SecE at the back. The channel is closed by both a pore ring composed of hydrophobic SecY resides and a short helix (helix 2A) on the extracellular side of the membrane which forms a plug. The plug probably moves laterally to allow the channel to open. The ring and the pore may move independently.</text>
</comment>
<feature type="transmembrane region" description="Helical" evidence="10">
    <location>
        <begin position="113"/>
        <end position="133"/>
    </location>
</feature>
<feature type="transmembrane region" description="Helical" evidence="10">
    <location>
        <begin position="393"/>
        <end position="415"/>
    </location>
</feature>
<evidence type="ECO:0000256" key="7">
    <source>
        <dbReference type="ARBA" id="ARBA00023010"/>
    </source>
</evidence>
<sequence length="458" mass="50026">MFKTLRNAWKIEDLRKKLIYTLIIIVIFRLGVAMPVPFLDPGSLSEMVNATGSMLGYINMLTGGAFAQATLFALSVTPYINASIIIQLLTVALPPLERLAQEGEEGRRKINRITRYTGAGIALALAMAYFALLKSRNAVQYTEGWQGWFAAAVIVLAFTAGSMLIMWLGEQIDKKGIGNGISLLIFAGIVSRLGTMPATIYNYVVGLINGFKAGGDLTQLNLGGQIVYLTAEGTAAYPWYYILYLLLIVVLMLASVVFVVVMTSGERRIPVQYAKRVVGRKMYGGQATHIPIKVNMSGVMPVIFASSLISIPGTIKSIFNITGTGFWATFLGWFNYNGVAYALIYALLILAFNYFYVAIQYNPVEIANNLRKNNGAIPGIRPGKPTTDFIVKVLGKITFIGAVFLMVIALLPIVVGNLTHINIQLGGTSLLIVVGVALDTARQLESFMLMRHHKGFLE</sequence>
<evidence type="ECO:0000256" key="12">
    <source>
        <dbReference type="RuleBase" id="RU003484"/>
    </source>
</evidence>
<evidence type="ECO:0000313" key="15">
    <source>
        <dbReference type="Proteomes" id="UP000659630"/>
    </source>
</evidence>
<protein>
    <recommendedName>
        <fullName evidence="9 10">Protein translocase subunit SecY</fullName>
    </recommendedName>
</protein>
<keyword evidence="4 10" id="KW-0812">Transmembrane</keyword>
<dbReference type="Pfam" id="PF00344">
    <property type="entry name" value="SecY"/>
    <property type="match status" value="1"/>
</dbReference>
<keyword evidence="6 10" id="KW-1133">Transmembrane helix</keyword>
<dbReference type="GO" id="GO:0006605">
    <property type="term" value="P:protein targeting"/>
    <property type="evidence" value="ECO:0007669"/>
    <property type="project" value="UniProtKB-UniRule"/>
</dbReference>
<comment type="subunit">
    <text evidence="10">Component of the Sec protein translocase complex. Heterotrimer consisting of SecY, SecE and SecG subunits. The heterotrimers can form oligomers, although 1 heterotrimer is thought to be able to translocate proteins. Interacts with the ribosome. Interacts with SecDF, and other proteins may be involved. Interacts with SecA.</text>
</comment>
<evidence type="ECO:0000256" key="8">
    <source>
        <dbReference type="ARBA" id="ARBA00023136"/>
    </source>
</evidence>
<gene>
    <name evidence="10 14" type="primary">secY</name>
    <name evidence="14" type="ORF">H8S23_07440</name>
</gene>
<dbReference type="PIRSF" id="PIRSF004557">
    <property type="entry name" value="SecY"/>
    <property type="match status" value="1"/>
</dbReference>
<dbReference type="GO" id="GO:0065002">
    <property type="term" value="P:intracellular protein transmembrane transport"/>
    <property type="evidence" value="ECO:0007669"/>
    <property type="project" value="UniProtKB-UniRule"/>
</dbReference>
<dbReference type="InterPro" id="IPR002208">
    <property type="entry name" value="SecY/SEC61-alpha"/>
</dbReference>
<evidence type="ECO:0000256" key="2">
    <source>
        <dbReference type="ARBA" id="ARBA00005751"/>
    </source>
</evidence>
<dbReference type="Proteomes" id="UP000659630">
    <property type="component" value="Unassembled WGS sequence"/>
</dbReference>
<feature type="transmembrane region" description="Helical" evidence="10">
    <location>
        <begin position="339"/>
        <end position="359"/>
    </location>
</feature>
<keyword evidence="15" id="KW-1185">Reference proteome</keyword>
<organism evidence="14 15">
    <name type="scientific">Anaerofilum hominis</name>
    <dbReference type="NCBI Taxonomy" id="2763016"/>
    <lineage>
        <taxon>Bacteria</taxon>
        <taxon>Bacillati</taxon>
        <taxon>Bacillota</taxon>
        <taxon>Clostridia</taxon>
        <taxon>Eubacteriales</taxon>
        <taxon>Oscillospiraceae</taxon>
        <taxon>Anaerofilum</taxon>
    </lineage>
</organism>
<dbReference type="GO" id="GO:0043952">
    <property type="term" value="P:protein transport by the Sec complex"/>
    <property type="evidence" value="ECO:0007669"/>
    <property type="project" value="UniProtKB-UniRule"/>
</dbReference>
<dbReference type="SUPFAM" id="SSF103491">
    <property type="entry name" value="Preprotein translocase SecY subunit"/>
    <property type="match status" value="1"/>
</dbReference>
<keyword evidence="3 10" id="KW-0813">Transport</keyword>
<evidence type="ECO:0000256" key="11">
    <source>
        <dbReference type="RuleBase" id="RU000537"/>
    </source>
</evidence>
<dbReference type="PANTHER" id="PTHR10906">
    <property type="entry name" value="SECY/SEC61-ALPHA FAMILY MEMBER"/>
    <property type="match status" value="1"/>
</dbReference>
<evidence type="ECO:0000256" key="5">
    <source>
        <dbReference type="ARBA" id="ARBA00022927"/>
    </source>
</evidence>
<evidence type="ECO:0000256" key="1">
    <source>
        <dbReference type="ARBA" id="ARBA00004141"/>
    </source>
</evidence>
<reference evidence="14" key="1">
    <citation type="submission" date="2020-08" db="EMBL/GenBank/DDBJ databases">
        <title>Genome public.</title>
        <authorList>
            <person name="Liu C."/>
            <person name="Sun Q."/>
        </authorList>
    </citation>
    <scope>NUCLEOTIDE SEQUENCE</scope>
    <source>
        <strain evidence="14">BX8</strain>
    </source>
</reference>
<comment type="caution">
    <text evidence="14">The sequence shown here is derived from an EMBL/GenBank/DDBJ whole genome shotgun (WGS) entry which is preliminary data.</text>
</comment>
<evidence type="ECO:0000256" key="6">
    <source>
        <dbReference type="ARBA" id="ARBA00022989"/>
    </source>
</evidence>
<dbReference type="HAMAP" id="MF_01465">
    <property type="entry name" value="SecY"/>
    <property type="match status" value="1"/>
</dbReference>
<dbReference type="GO" id="GO:0005886">
    <property type="term" value="C:plasma membrane"/>
    <property type="evidence" value="ECO:0007669"/>
    <property type="project" value="UniProtKB-SubCell"/>
</dbReference>
<dbReference type="PROSITE" id="PS00755">
    <property type="entry name" value="SECY_1"/>
    <property type="match status" value="1"/>
</dbReference>
<dbReference type="InterPro" id="IPR030659">
    <property type="entry name" value="SecY_CS"/>
</dbReference>
<evidence type="ECO:0000256" key="13">
    <source>
        <dbReference type="RuleBase" id="RU004349"/>
    </source>
</evidence>
<dbReference type="NCBIfam" id="TIGR00967">
    <property type="entry name" value="3a0501s007"/>
    <property type="match status" value="1"/>
</dbReference>
<dbReference type="PRINTS" id="PR00303">
    <property type="entry name" value="SECYTRNLCASE"/>
</dbReference>
<dbReference type="RefSeq" id="WP_186887699.1">
    <property type="nucleotide sequence ID" value="NZ_JACONZ010000002.1"/>
</dbReference>
<feature type="transmembrane region" description="Helical" evidence="10">
    <location>
        <begin position="20"/>
        <end position="39"/>
    </location>
</feature>
<dbReference type="AlphaFoldDB" id="A0A923IDU0"/>
<keyword evidence="5 10" id="KW-0653">Protein transport</keyword>
<evidence type="ECO:0000256" key="10">
    <source>
        <dbReference type="HAMAP-Rule" id="MF_01465"/>
    </source>
</evidence>
<dbReference type="EMBL" id="JACONZ010000002">
    <property type="protein sequence ID" value="MBC5581340.1"/>
    <property type="molecule type" value="Genomic_DNA"/>
</dbReference>
<evidence type="ECO:0000313" key="14">
    <source>
        <dbReference type="EMBL" id="MBC5581340.1"/>
    </source>
</evidence>
<feature type="transmembrane region" description="Helical" evidence="10">
    <location>
        <begin position="181"/>
        <end position="204"/>
    </location>
</feature>
<feature type="transmembrane region" description="Helical" evidence="10">
    <location>
        <begin position="421"/>
        <end position="441"/>
    </location>
</feature>
<keyword evidence="7 10" id="KW-0811">Translocation</keyword>
<dbReference type="InterPro" id="IPR023201">
    <property type="entry name" value="SecY_dom_sf"/>
</dbReference>
<evidence type="ECO:0000256" key="9">
    <source>
        <dbReference type="ARBA" id="ARBA00039733"/>
    </source>
</evidence>
<dbReference type="PROSITE" id="PS00756">
    <property type="entry name" value="SECY_2"/>
    <property type="match status" value="1"/>
</dbReference>